<feature type="transmembrane region" description="Helical" evidence="1">
    <location>
        <begin position="311"/>
        <end position="330"/>
    </location>
</feature>
<evidence type="ECO:0000313" key="2">
    <source>
        <dbReference type="EMBL" id="AHJ87666.1"/>
    </source>
</evidence>
<evidence type="ECO:0008006" key="4">
    <source>
        <dbReference type="Google" id="ProtNLM"/>
    </source>
</evidence>
<feature type="transmembrane region" description="Helical" evidence="1">
    <location>
        <begin position="351"/>
        <end position="368"/>
    </location>
</feature>
<keyword evidence="1" id="KW-0812">Transmembrane</keyword>
<feature type="transmembrane region" description="Helical" evidence="1">
    <location>
        <begin position="374"/>
        <end position="391"/>
    </location>
</feature>
<feature type="transmembrane region" description="Helical" evidence="1">
    <location>
        <begin position="163"/>
        <end position="182"/>
    </location>
</feature>
<feature type="transmembrane region" description="Helical" evidence="1">
    <location>
        <begin position="284"/>
        <end position="305"/>
    </location>
</feature>
<feature type="transmembrane region" description="Helical" evidence="1">
    <location>
        <begin position="194"/>
        <end position="212"/>
    </location>
</feature>
<dbReference type="Proteomes" id="UP000030233">
    <property type="component" value="Segment"/>
</dbReference>
<reference evidence="2 3" key="1">
    <citation type="journal article" date="2015" name="Appl. Environ. Microbiol.">
        <title>Effects of actin-like proteins encoded by two Bacillus pumilus phages on unstable lysogeny, revealed by genomic analysis.</title>
        <authorList>
            <person name="Yuan Y."/>
            <person name="Peng Q."/>
            <person name="Wu D."/>
            <person name="Kou Z."/>
            <person name="Wu Y."/>
            <person name="Liu P."/>
            <person name="Gao M."/>
        </authorList>
    </citation>
    <scope>NUCLEOTIDE SEQUENCE [LARGE SCALE GENOMIC DNA]</scope>
</reference>
<accession>A0A0A0PL69</accession>
<organism evidence="2 3">
    <name type="scientific">Bacillus phage Bp8p-T</name>
    <dbReference type="NCBI Taxonomy" id="1445811"/>
    <lineage>
        <taxon>Viruses</taxon>
        <taxon>Duplodnaviria</taxon>
        <taxon>Heunggongvirae</taxon>
        <taxon>Uroviricota</taxon>
        <taxon>Caudoviricetes</taxon>
        <taxon>Herelleviridae</taxon>
        <taxon>Bastillevirinae</taxon>
        <taxon>Agatevirus</taxon>
        <taxon>Agatevirus Bp8pC</taxon>
    </lineage>
</organism>
<evidence type="ECO:0000313" key="3">
    <source>
        <dbReference type="Proteomes" id="UP000030233"/>
    </source>
</evidence>
<keyword evidence="1" id="KW-1133">Transmembrane helix</keyword>
<gene>
    <name evidence="2" type="ORF">Bp8pT_024</name>
</gene>
<dbReference type="EMBL" id="KJ010548">
    <property type="protein sequence ID" value="AHJ87666.1"/>
    <property type="molecule type" value="Genomic_DNA"/>
</dbReference>
<proteinExistence type="predicted"/>
<name>A0A0A0PL69_9CAUD</name>
<protein>
    <recommendedName>
        <fullName evidence="4">Transmembrane protein</fullName>
    </recommendedName>
</protein>
<keyword evidence="1" id="KW-0472">Membrane</keyword>
<sequence length="453" mass="50108">MGTQPRINIRGIGCVSEHGNVVDSRNLQNVQKTRNGNRMVHRRDKGFSASLDSGTYSVPALLSRSNGLQELTRIKRTLLKAAVIPFAVVSSSFITGASSKALAATASSDIKAPADLILSKVRGGSNPISAVADSIAKLNERIDFINTWMQDLPHHIAVLSVKLMAWLYDLSATLILKTPLWIFNNEWFENTTYMFSLLSIGLVSVLTVIESIKQMLPNNKRKRSSPMEMKTILKRWVVVAGLTTAVPFVFQKSFQLLNWVSDLLVSAGADTMSSVAVPTSISGFDVIALAIFDVVLISSIVPVLWKNGRRFFDLMVLGVTAPVAMTAWIFDPYRHHFNQWWANLKQLSLVQIYYALFLLILGWFIFGVPTPTQFTGLIVKLLVVIGGFARMSNPPRMVQKYLDTGGGFDEVYGGAVATKNKVVRNVKDTIDIVTRPHSAVKKVGKRVLDKIKK</sequence>
<feature type="transmembrane region" description="Helical" evidence="1">
    <location>
        <begin position="232"/>
        <end position="250"/>
    </location>
</feature>
<evidence type="ECO:0000256" key="1">
    <source>
        <dbReference type="SAM" id="Phobius"/>
    </source>
</evidence>